<dbReference type="FunFam" id="3.30.360.10:FF:000005">
    <property type="entry name" value="Homoserine dehydrogenase"/>
    <property type="match status" value="1"/>
</dbReference>
<dbReference type="GO" id="GO:0004412">
    <property type="term" value="F:homoserine dehydrogenase activity"/>
    <property type="evidence" value="ECO:0007669"/>
    <property type="project" value="UniProtKB-EC"/>
</dbReference>
<evidence type="ECO:0000256" key="13">
    <source>
        <dbReference type="PIRSR" id="PIRSR036497-2"/>
    </source>
</evidence>
<comment type="pathway">
    <text evidence="1">Amino-acid biosynthesis; L-threonine biosynthesis; L-threonine from L-aspartate: step 3/5.</text>
</comment>
<dbReference type="PANTHER" id="PTHR43331:SF1">
    <property type="entry name" value="HOMOSERINE DEHYDROGENASE"/>
    <property type="match status" value="1"/>
</dbReference>
<dbReference type="InterPro" id="IPR022697">
    <property type="entry name" value="HDH_short"/>
</dbReference>
<dbReference type="InterPro" id="IPR005106">
    <property type="entry name" value="Asp/hSer_DH_NAD-bd"/>
</dbReference>
<reference evidence="16" key="1">
    <citation type="submission" date="2021-04" db="EMBL/GenBank/DDBJ databases">
        <title>Sinoanaerobacter chloroacetimidivorans sp. nov., an obligate anaerobic bacterium isolated from anaerobic sludge.</title>
        <authorList>
            <person name="Bao Y."/>
        </authorList>
    </citation>
    <scope>NUCLEOTIDE SEQUENCE</scope>
    <source>
        <strain evidence="16">BAD-6</strain>
    </source>
</reference>
<feature type="domain" description="Aspartate/homoserine dehydrogenase NAD-binding" evidence="15">
    <location>
        <begin position="10"/>
        <end position="152"/>
    </location>
</feature>
<feature type="binding site" evidence="13">
    <location>
        <begin position="10"/>
        <end position="15"/>
    </location>
    <ligand>
        <name>NADP(+)</name>
        <dbReference type="ChEBI" id="CHEBI:58349"/>
    </ligand>
</feature>
<keyword evidence="17" id="KW-1185">Reference proteome</keyword>
<dbReference type="InterPro" id="IPR036291">
    <property type="entry name" value="NAD(P)-bd_dom_sf"/>
</dbReference>
<dbReference type="Gene3D" id="3.30.360.10">
    <property type="entry name" value="Dihydrodipicolinate Reductase, domain 2"/>
    <property type="match status" value="1"/>
</dbReference>
<comment type="caution">
    <text evidence="16">The sequence shown here is derived from an EMBL/GenBank/DDBJ whole genome shotgun (WGS) entry which is preliminary data.</text>
</comment>
<dbReference type="InterPro" id="IPR001342">
    <property type="entry name" value="HDH_cat"/>
</dbReference>
<evidence type="ECO:0000313" key="17">
    <source>
        <dbReference type="Proteomes" id="UP000675664"/>
    </source>
</evidence>
<accession>A0A8J7VZL4</accession>
<evidence type="ECO:0000256" key="12">
    <source>
        <dbReference type="PIRSR" id="PIRSR036497-1"/>
    </source>
</evidence>
<dbReference type="Pfam" id="PF03447">
    <property type="entry name" value="NAD_binding_3"/>
    <property type="match status" value="1"/>
</dbReference>
<dbReference type="EC" id="1.1.1.3" evidence="4"/>
<dbReference type="Proteomes" id="UP000675664">
    <property type="component" value="Unassembled WGS sequence"/>
</dbReference>
<evidence type="ECO:0000256" key="9">
    <source>
        <dbReference type="ARBA" id="ARBA00023053"/>
    </source>
</evidence>
<evidence type="ECO:0000256" key="3">
    <source>
        <dbReference type="ARBA" id="ARBA00006753"/>
    </source>
</evidence>
<evidence type="ECO:0000256" key="6">
    <source>
        <dbReference type="ARBA" id="ARBA00022605"/>
    </source>
</evidence>
<dbReference type="GO" id="GO:0009088">
    <property type="term" value="P:threonine biosynthetic process"/>
    <property type="evidence" value="ECO:0007669"/>
    <property type="project" value="UniProtKB-UniPathway"/>
</dbReference>
<comment type="similarity">
    <text evidence="3">Belongs to the homoserine dehydrogenase family.</text>
</comment>
<evidence type="ECO:0000259" key="14">
    <source>
        <dbReference type="Pfam" id="PF00742"/>
    </source>
</evidence>
<evidence type="ECO:0000313" key="16">
    <source>
        <dbReference type="EMBL" id="MBR0598034.1"/>
    </source>
</evidence>
<evidence type="ECO:0000256" key="8">
    <source>
        <dbReference type="ARBA" id="ARBA00023002"/>
    </source>
</evidence>
<dbReference type="SUPFAM" id="SSF51735">
    <property type="entry name" value="NAD(P)-binding Rossmann-fold domains"/>
    <property type="match status" value="1"/>
</dbReference>
<dbReference type="RefSeq" id="WP_227018165.1">
    <property type="nucleotide sequence ID" value="NZ_JAGSND010000005.1"/>
</dbReference>
<dbReference type="NCBIfam" id="NF004976">
    <property type="entry name" value="PRK06349.1"/>
    <property type="match status" value="1"/>
</dbReference>
<feature type="binding site" evidence="13">
    <location>
        <position position="128"/>
    </location>
    <ligand>
        <name>NADPH</name>
        <dbReference type="ChEBI" id="CHEBI:57783"/>
    </ligand>
</feature>
<dbReference type="PIRSF" id="PIRSF036497">
    <property type="entry name" value="HDH_short"/>
    <property type="match status" value="1"/>
</dbReference>
<keyword evidence="8 16" id="KW-0560">Oxidoreductase</keyword>
<dbReference type="Pfam" id="PF00742">
    <property type="entry name" value="Homoserine_dh"/>
    <property type="match status" value="1"/>
</dbReference>
<keyword evidence="9" id="KW-0915">Sodium</keyword>
<sequence>MKECKLALLGFGNAGQAFAKLLLEKEEEINARFGCGVKVVAIATGSRGTLVDSKGIDLSKARKDMETLGRFDEGTRGLSRLDAMDIVTSVDYDVLAELTPLNIFTGEPAISHITGALKRKKHVITANKGPIAWSYKSLCRLAEQQGVLFLYETTVMDGTPVFNLVKETLQLCKVTEIKGILNSTTNFILEEMAKGRDYDSVLREGKERGFVEADPSMDVQGWDAAAKTAALLNVLMDADITPADIDRKGIEDITAEQIQEASRKGKVIKLLCRGQILENCVKGSVEPVEISKGELLAGISGTSSVVSITTDLMGTVSIVEHDPEIEQTGYGILSDLLRILERTNGLS</sequence>
<gene>
    <name evidence="16" type="ORF">KCX82_09130</name>
</gene>
<evidence type="ECO:0000256" key="7">
    <source>
        <dbReference type="ARBA" id="ARBA00022697"/>
    </source>
</evidence>
<evidence type="ECO:0000256" key="2">
    <source>
        <dbReference type="ARBA" id="ARBA00005062"/>
    </source>
</evidence>
<reference evidence="16" key="2">
    <citation type="submission" date="2021-04" db="EMBL/GenBank/DDBJ databases">
        <authorList>
            <person name="Liu J."/>
        </authorList>
    </citation>
    <scope>NUCLEOTIDE SEQUENCE</scope>
    <source>
        <strain evidence="16">BAD-6</strain>
    </source>
</reference>
<comment type="catalytic activity">
    <reaction evidence="11">
        <text>L-homoserine + NADP(+) = L-aspartate 4-semialdehyde + NADPH + H(+)</text>
        <dbReference type="Rhea" id="RHEA:15761"/>
        <dbReference type="ChEBI" id="CHEBI:15378"/>
        <dbReference type="ChEBI" id="CHEBI:57476"/>
        <dbReference type="ChEBI" id="CHEBI:57783"/>
        <dbReference type="ChEBI" id="CHEBI:58349"/>
        <dbReference type="ChEBI" id="CHEBI:537519"/>
        <dbReference type="EC" id="1.1.1.3"/>
    </reaction>
    <physiologicalReaction direction="right-to-left" evidence="11">
        <dbReference type="Rhea" id="RHEA:15763"/>
    </physiologicalReaction>
</comment>
<evidence type="ECO:0000256" key="10">
    <source>
        <dbReference type="ARBA" id="ARBA00023167"/>
    </source>
</evidence>
<keyword evidence="13" id="KW-0521">NADP</keyword>
<dbReference type="UniPathway" id="UPA00051">
    <property type="reaction ID" value="UER00465"/>
</dbReference>
<organism evidence="16 17">
    <name type="scientific">Sinanaerobacter chloroacetimidivorans</name>
    <dbReference type="NCBI Taxonomy" id="2818044"/>
    <lineage>
        <taxon>Bacteria</taxon>
        <taxon>Bacillati</taxon>
        <taxon>Bacillota</taxon>
        <taxon>Clostridia</taxon>
        <taxon>Peptostreptococcales</taxon>
        <taxon>Anaerovoracaceae</taxon>
        <taxon>Sinanaerobacter</taxon>
    </lineage>
</organism>
<proteinExistence type="inferred from homology"/>
<dbReference type="GO" id="GO:0009086">
    <property type="term" value="P:methionine biosynthetic process"/>
    <property type="evidence" value="ECO:0007669"/>
    <property type="project" value="UniProtKB-KW"/>
</dbReference>
<dbReference type="UniPathway" id="UPA00050">
    <property type="reaction ID" value="UER00063"/>
</dbReference>
<feature type="binding site" evidence="13">
    <location>
        <position position="212"/>
    </location>
    <ligand>
        <name>L-homoserine</name>
        <dbReference type="ChEBI" id="CHEBI:57476"/>
    </ligand>
</feature>
<feature type="domain" description="Homoserine dehydrogenase catalytic" evidence="14">
    <location>
        <begin position="160"/>
        <end position="337"/>
    </location>
</feature>
<dbReference type="PANTHER" id="PTHR43331">
    <property type="entry name" value="HOMOSERINE DEHYDROGENASE"/>
    <property type="match status" value="1"/>
</dbReference>
<dbReference type="Gene3D" id="3.40.50.720">
    <property type="entry name" value="NAD(P)-binding Rossmann-like Domain"/>
    <property type="match status" value="1"/>
</dbReference>
<evidence type="ECO:0000256" key="11">
    <source>
        <dbReference type="ARBA" id="ARBA00048841"/>
    </source>
</evidence>
<evidence type="ECO:0000256" key="1">
    <source>
        <dbReference type="ARBA" id="ARBA00005056"/>
    </source>
</evidence>
<evidence type="ECO:0000259" key="15">
    <source>
        <dbReference type="Pfam" id="PF03447"/>
    </source>
</evidence>
<keyword evidence="6" id="KW-0028">Amino-acid biosynthesis</keyword>
<dbReference type="GO" id="GO:0050661">
    <property type="term" value="F:NADP binding"/>
    <property type="evidence" value="ECO:0007669"/>
    <property type="project" value="InterPro"/>
</dbReference>
<keyword evidence="10" id="KW-0486">Methionine biosynthesis</keyword>
<comment type="pathway">
    <text evidence="2">Amino-acid biosynthesis; L-methionine biosynthesis via de novo pathway; L-homoserine from L-aspartate: step 3/3.</text>
</comment>
<keyword evidence="7" id="KW-0791">Threonine biosynthesis</keyword>
<evidence type="ECO:0000256" key="5">
    <source>
        <dbReference type="ARBA" id="ARBA00013376"/>
    </source>
</evidence>
<dbReference type="EMBL" id="JAGSND010000005">
    <property type="protein sequence ID" value="MBR0598034.1"/>
    <property type="molecule type" value="Genomic_DNA"/>
</dbReference>
<dbReference type="AlphaFoldDB" id="A0A8J7VZL4"/>
<protein>
    <recommendedName>
        <fullName evidence="5">Homoserine dehydrogenase</fullName>
        <ecNumber evidence="4">1.1.1.3</ecNumber>
    </recommendedName>
</protein>
<feature type="active site" description="Proton donor" evidence="12">
    <location>
        <position position="227"/>
    </location>
</feature>
<dbReference type="SUPFAM" id="SSF55347">
    <property type="entry name" value="Glyceraldehyde-3-phosphate dehydrogenase-like, C-terminal domain"/>
    <property type="match status" value="1"/>
</dbReference>
<name>A0A8J7VZL4_9FIRM</name>
<evidence type="ECO:0000256" key="4">
    <source>
        <dbReference type="ARBA" id="ARBA00013213"/>
    </source>
</evidence>